<keyword evidence="1" id="KW-0862">Zinc</keyword>
<dbReference type="InterPro" id="IPR013087">
    <property type="entry name" value="Znf_C2H2_type"/>
</dbReference>
<evidence type="ECO:0000313" key="3">
    <source>
        <dbReference type="EMBL" id="EXJ87114.1"/>
    </source>
</evidence>
<dbReference type="InterPro" id="IPR036236">
    <property type="entry name" value="Znf_C2H2_sf"/>
</dbReference>
<organism evidence="3 4">
    <name type="scientific">Capronia epimyces CBS 606.96</name>
    <dbReference type="NCBI Taxonomy" id="1182542"/>
    <lineage>
        <taxon>Eukaryota</taxon>
        <taxon>Fungi</taxon>
        <taxon>Dikarya</taxon>
        <taxon>Ascomycota</taxon>
        <taxon>Pezizomycotina</taxon>
        <taxon>Eurotiomycetes</taxon>
        <taxon>Chaetothyriomycetidae</taxon>
        <taxon>Chaetothyriales</taxon>
        <taxon>Herpotrichiellaceae</taxon>
        <taxon>Capronia</taxon>
    </lineage>
</organism>
<gene>
    <name evidence="3" type="ORF">A1O3_04072</name>
</gene>
<dbReference type="SMART" id="SM00355">
    <property type="entry name" value="ZnF_C2H2"/>
    <property type="match status" value="3"/>
</dbReference>
<reference evidence="3 4" key="1">
    <citation type="submission" date="2013-03" db="EMBL/GenBank/DDBJ databases">
        <title>The Genome Sequence of Capronia epimyces CBS 606.96.</title>
        <authorList>
            <consortium name="The Broad Institute Genomics Platform"/>
            <person name="Cuomo C."/>
            <person name="de Hoog S."/>
            <person name="Gorbushina A."/>
            <person name="Walker B."/>
            <person name="Young S.K."/>
            <person name="Zeng Q."/>
            <person name="Gargeya S."/>
            <person name="Fitzgerald M."/>
            <person name="Haas B."/>
            <person name="Abouelleil A."/>
            <person name="Allen A.W."/>
            <person name="Alvarado L."/>
            <person name="Arachchi H.M."/>
            <person name="Berlin A.M."/>
            <person name="Chapman S.B."/>
            <person name="Gainer-Dewar J."/>
            <person name="Goldberg J."/>
            <person name="Griggs A."/>
            <person name="Gujja S."/>
            <person name="Hansen M."/>
            <person name="Howarth C."/>
            <person name="Imamovic A."/>
            <person name="Ireland A."/>
            <person name="Larimer J."/>
            <person name="McCowan C."/>
            <person name="Murphy C."/>
            <person name="Pearson M."/>
            <person name="Poon T.W."/>
            <person name="Priest M."/>
            <person name="Roberts A."/>
            <person name="Saif S."/>
            <person name="Shea T."/>
            <person name="Sisk P."/>
            <person name="Sykes S."/>
            <person name="Wortman J."/>
            <person name="Nusbaum C."/>
            <person name="Birren B."/>
        </authorList>
    </citation>
    <scope>NUCLEOTIDE SEQUENCE [LARGE SCALE GENOMIC DNA]</scope>
    <source>
        <strain evidence="3 4">CBS 606.96</strain>
    </source>
</reference>
<evidence type="ECO:0000313" key="4">
    <source>
        <dbReference type="Proteomes" id="UP000019478"/>
    </source>
</evidence>
<dbReference type="HOGENOM" id="CLU_2183624_0_0_1"/>
<sequence>MSRSNQVYINQDNGEFVCRPCDRSFSTLNGALNHCQNAAVHSGEWCNRCERLFVSPAACAAHQATSHRHNICQHCDLDFCISDDLEDHEVNVHHRCTDCGLKFINDNNL</sequence>
<proteinExistence type="predicted"/>
<protein>
    <recommendedName>
        <fullName evidence="2">C2H2-type domain-containing protein</fullName>
    </recommendedName>
</protein>
<comment type="caution">
    <text evidence="3">The sequence shown here is derived from an EMBL/GenBank/DDBJ whole genome shotgun (WGS) entry which is preliminary data.</text>
</comment>
<keyword evidence="1" id="KW-0863">Zinc-finger</keyword>
<feature type="domain" description="C2H2-type" evidence="2">
    <location>
        <begin position="16"/>
        <end position="44"/>
    </location>
</feature>
<dbReference type="AlphaFoldDB" id="W9YXU0"/>
<dbReference type="Proteomes" id="UP000019478">
    <property type="component" value="Unassembled WGS sequence"/>
</dbReference>
<evidence type="ECO:0000256" key="1">
    <source>
        <dbReference type="PROSITE-ProRule" id="PRU00042"/>
    </source>
</evidence>
<dbReference type="OrthoDB" id="6105938at2759"/>
<dbReference type="EMBL" id="AMGY01000003">
    <property type="protein sequence ID" value="EXJ87114.1"/>
    <property type="molecule type" value="Genomic_DNA"/>
</dbReference>
<evidence type="ECO:0000259" key="2">
    <source>
        <dbReference type="PROSITE" id="PS50157"/>
    </source>
</evidence>
<keyword evidence="1" id="KW-0479">Metal-binding</keyword>
<accession>W9YXU0</accession>
<dbReference type="GeneID" id="19168193"/>
<dbReference type="SUPFAM" id="SSF57667">
    <property type="entry name" value="beta-beta-alpha zinc fingers"/>
    <property type="match status" value="1"/>
</dbReference>
<name>W9YXU0_9EURO</name>
<dbReference type="PROSITE" id="PS50157">
    <property type="entry name" value="ZINC_FINGER_C2H2_2"/>
    <property type="match status" value="1"/>
</dbReference>
<keyword evidence="4" id="KW-1185">Reference proteome</keyword>
<dbReference type="RefSeq" id="XP_007732393.1">
    <property type="nucleotide sequence ID" value="XM_007734203.1"/>
</dbReference>
<dbReference type="GO" id="GO:0008270">
    <property type="term" value="F:zinc ion binding"/>
    <property type="evidence" value="ECO:0007669"/>
    <property type="project" value="UniProtKB-KW"/>
</dbReference>